<dbReference type="RefSeq" id="WP_099421249.1">
    <property type="nucleotide sequence ID" value="NZ_PEBN01000031.1"/>
</dbReference>
<dbReference type="EMBL" id="PEBN01000031">
    <property type="protein sequence ID" value="PHV57003.1"/>
    <property type="molecule type" value="Genomic_DNA"/>
</dbReference>
<name>A0AAP8FY86_STRMC</name>
<feature type="transmembrane region" description="Helical" evidence="2">
    <location>
        <begin position="271"/>
        <end position="294"/>
    </location>
</feature>
<feature type="region of interest" description="Disordered" evidence="1">
    <location>
        <begin position="492"/>
        <end position="534"/>
    </location>
</feature>
<dbReference type="AlphaFoldDB" id="A0AAP8FY86"/>
<feature type="transmembrane region" description="Helical" evidence="2">
    <location>
        <begin position="38"/>
        <end position="61"/>
    </location>
</feature>
<gene>
    <name evidence="3" type="ORF">CS009_06940</name>
</gene>
<proteinExistence type="predicted"/>
<comment type="caution">
    <text evidence="3">The sequence shown here is derived from an EMBL/GenBank/DDBJ whole genome shotgun (WGS) entry which is preliminary data.</text>
</comment>
<keyword evidence="2" id="KW-0472">Membrane</keyword>
<dbReference type="Proteomes" id="UP000221763">
    <property type="component" value="Unassembled WGS sequence"/>
</dbReference>
<keyword evidence="2" id="KW-1133">Transmembrane helix</keyword>
<accession>A0AAP8FY86</accession>
<feature type="transmembrane region" description="Helical" evidence="2">
    <location>
        <begin position="335"/>
        <end position="356"/>
    </location>
</feature>
<evidence type="ECO:0000256" key="2">
    <source>
        <dbReference type="SAM" id="Phobius"/>
    </source>
</evidence>
<feature type="transmembrane region" description="Helical" evidence="2">
    <location>
        <begin position="128"/>
        <end position="152"/>
    </location>
</feature>
<keyword evidence="2" id="KW-0812">Transmembrane</keyword>
<protein>
    <submittedName>
        <fullName evidence="3">Conjugal transfer protein</fullName>
    </submittedName>
</protein>
<feature type="transmembrane region" description="Helical" evidence="2">
    <location>
        <begin position="98"/>
        <end position="116"/>
    </location>
</feature>
<evidence type="ECO:0000313" key="3">
    <source>
        <dbReference type="EMBL" id="PHV57003.1"/>
    </source>
</evidence>
<reference evidence="3 4" key="1">
    <citation type="submission" date="2017-10" db="EMBL/GenBank/DDBJ databases">
        <title>Whole-genome sequence of three Streptococcus macedonicus strains isolated from Italian cheeses of the Veneto region.</title>
        <authorList>
            <person name="Treu L."/>
            <person name="De Diego-Diaz B."/>
            <person name="Papadimitriou K."/>
            <person name="Tsakalidou E."/>
            <person name="Corich V."/>
            <person name="Giacomini A."/>
        </authorList>
    </citation>
    <scope>NUCLEOTIDE SEQUENCE [LARGE SCALE GENOMIC DNA]</scope>
    <source>
        <strain evidence="3 4">19AS</strain>
    </source>
</reference>
<evidence type="ECO:0000313" key="4">
    <source>
        <dbReference type="Proteomes" id="UP000221763"/>
    </source>
</evidence>
<sequence length="638" mass="71412">MNKAFEKLKGVNIFDLKSYMEPTDFGSFNGVWVMVNEIMVNFFFFLLNAVVGFFSLLIRLLENIDLYSLYKNYVFNGAKSIWEGLSGSSNGGLNHNSLVGTLLVISAIYLFFQYFFSRGDISRKILHLLLVMLLGFSYFGTIAKTSGGLYLLDTVNNFSKEVSSKITSISVEYEKGKSVKIGDSLADTYIAETSYKAYLFVNTGQENGKYKSSKDGKEKAFDDSKVLGSTKGGKFQTVKSKDRQDYLDSLGDGANDDSEDNRWVSAIPDFIFLRMFYVIFKIIEAFVLAVPIILVQILNVIAQVIVLVMILLFPFILLMSFVPRMQDLIFGALKIMFGGLAFPAITSLITLIIFYIEKMVEGLITSRFDGVLKTMPSLILFGILFKLLVTVVAKAMVYILLWKYKGQVIQAVLGSRARMVTDDIGRKVETGVARSRDIATQVPGRSLASAQHLGNFALGTAGFATGAVVNTANRVRNKFASNTPEMVADKEPITEENTVPKPMEPDNLEIETPIEPPIPEQPTLNSDEIPSPIQEFDKPIVTPELEQPIPIQESPESPQSEFEQLKEQRLSAIDKLKIQSLEKRLEVYKDPEAMFRAQGSSAFTRNFRKTLSKDEKLQANIDRRDRLTQRLNELRGGA</sequence>
<feature type="transmembrane region" description="Helical" evidence="2">
    <location>
        <begin position="376"/>
        <end position="401"/>
    </location>
</feature>
<evidence type="ECO:0000256" key="1">
    <source>
        <dbReference type="SAM" id="MobiDB-lite"/>
    </source>
</evidence>
<feature type="transmembrane region" description="Helical" evidence="2">
    <location>
        <begin position="300"/>
        <end position="323"/>
    </location>
</feature>
<organism evidence="3 4">
    <name type="scientific">Streptococcus macedonicus</name>
    <name type="common">Streptococcus gallolyticus macedonicus</name>
    <dbReference type="NCBI Taxonomy" id="59310"/>
    <lineage>
        <taxon>Bacteria</taxon>
        <taxon>Bacillati</taxon>
        <taxon>Bacillota</taxon>
        <taxon>Bacilli</taxon>
        <taxon>Lactobacillales</taxon>
        <taxon>Streptococcaceae</taxon>
        <taxon>Streptococcus</taxon>
    </lineage>
</organism>